<dbReference type="Gene3D" id="1.20.1290.10">
    <property type="entry name" value="AhpD-like"/>
    <property type="match status" value="1"/>
</dbReference>
<protein>
    <submittedName>
        <fullName evidence="1">Peroxidase-related protein</fullName>
    </submittedName>
</protein>
<dbReference type="EMBL" id="KT006970">
    <property type="protein sequence ID" value="AKQ01518.1"/>
    <property type="molecule type" value="Genomic_DNA"/>
</dbReference>
<proteinExistence type="predicted"/>
<name>A0A0H4T1N6_9DELT</name>
<dbReference type="InterPro" id="IPR029032">
    <property type="entry name" value="AhpD-like"/>
</dbReference>
<dbReference type="GO" id="GO:0004601">
    <property type="term" value="F:peroxidase activity"/>
    <property type="evidence" value="ECO:0007669"/>
    <property type="project" value="UniProtKB-KW"/>
</dbReference>
<evidence type="ECO:0000313" key="1">
    <source>
        <dbReference type="EMBL" id="AKQ01518.1"/>
    </source>
</evidence>
<dbReference type="SUPFAM" id="SSF69118">
    <property type="entry name" value="AhpD-like"/>
    <property type="match status" value="1"/>
</dbReference>
<reference evidence="1" key="1">
    <citation type="journal article" date="2015" name="ISME J.">
        <title>Aquifer environment selects for microbial species cohorts in sediment and groundwater.</title>
        <authorList>
            <person name="Hug L.A."/>
            <person name="Thomas B.C."/>
            <person name="Brown C.T."/>
            <person name="Frischkorn K.R."/>
            <person name="Williams K.H."/>
            <person name="Tringe S.G."/>
            <person name="Banfield J.F."/>
        </authorList>
    </citation>
    <scope>NUCLEOTIDE SEQUENCE</scope>
</reference>
<sequence length="107" mass="12343">MKDDWRRMELTKAEYAMLEYAEKLTLTPSSMTEVDVQKLRDAGWSDRDILDIVHVCAYFNFRVRVVDGLGLELGNWQIQRARAGSESAAKLAQERGVPMPSDPWRVR</sequence>
<keyword evidence="1" id="KW-0575">Peroxidase</keyword>
<dbReference type="PANTHER" id="PTHR35446">
    <property type="entry name" value="SI:CH211-175M2.5"/>
    <property type="match status" value="1"/>
</dbReference>
<accession>A0A0H4T1N6</accession>
<keyword evidence="1" id="KW-0560">Oxidoreductase</keyword>
<dbReference type="AlphaFoldDB" id="A0A0H4T1N6"/>
<organism evidence="1">
    <name type="scientific">uncultured delta proteobacterium Rifle_16ft_4_minimus_1997</name>
    <dbReference type="NCBI Taxonomy" id="1665176"/>
    <lineage>
        <taxon>Bacteria</taxon>
        <taxon>Deltaproteobacteria</taxon>
        <taxon>environmental samples</taxon>
    </lineage>
</organism>
<dbReference type="PANTHER" id="PTHR35446:SF2">
    <property type="entry name" value="CARBOXYMUCONOLACTONE DECARBOXYLASE-LIKE DOMAIN-CONTAINING PROTEIN"/>
    <property type="match status" value="1"/>
</dbReference>